<reference evidence="3 4" key="1">
    <citation type="submission" date="2020-03" db="EMBL/GenBank/DDBJ databases">
        <title>Draft Genome Sequence of Cudoniella acicularis.</title>
        <authorList>
            <person name="Buettner E."/>
            <person name="Kellner H."/>
        </authorList>
    </citation>
    <scope>NUCLEOTIDE SEQUENCE [LARGE SCALE GENOMIC DNA]</scope>
    <source>
        <strain evidence="3 4">DSM 108380</strain>
    </source>
</reference>
<dbReference type="PANTHER" id="PTHR34853:SF1">
    <property type="entry name" value="LIPASE 5"/>
    <property type="match status" value="1"/>
</dbReference>
<name>A0A8H4RI07_9HELO</name>
<dbReference type="PANTHER" id="PTHR34853">
    <property type="match status" value="1"/>
</dbReference>
<dbReference type="OrthoDB" id="5382058at2759"/>
<protein>
    <recommendedName>
        <fullName evidence="2">Serine aminopeptidase S33 domain-containing protein</fullName>
    </recommendedName>
</protein>
<feature type="domain" description="Serine aminopeptidase S33" evidence="2">
    <location>
        <begin position="135"/>
        <end position="366"/>
    </location>
</feature>
<dbReference type="Pfam" id="PF12146">
    <property type="entry name" value="Hydrolase_4"/>
    <property type="match status" value="1"/>
</dbReference>
<comment type="similarity">
    <text evidence="1">Belongs to the AB hydrolase superfamily. Lipase family.</text>
</comment>
<dbReference type="Gene3D" id="3.40.50.1820">
    <property type="entry name" value="alpha/beta hydrolase"/>
    <property type="match status" value="2"/>
</dbReference>
<evidence type="ECO:0000313" key="4">
    <source>
        <dbReference type="Proteomes" id="UP000566819"/>
    </source>
</evidence>
<dbReference type="GO" id="GO:0004806">
    <property type="term" value="F:triacylglycerol lipase activity"/>
    <property type="evidence" value="ECO:0007669"/>
    <property type="project" value="UniProtKB-UniRule"/>
</dbReference>
<gene>
    <name evidence="3" type="ORF">G7Y89_g9614</name>
</gene>
<dbReference type="EMBL" id="JAAMPI010000799">
    <property type="protein sequence ID" value="KAF4628537.1"/>
    <property type="molecule type" value="Genomic_DNA"/>
</dbReference>
<evidence type="ECO:0000256" key="1">
    <source>
        <dbReference type="PIRNR" id="PIRNR029171"/>
    </source>
</evidence>
<comment type="caution">
    <text evidence="3">The sequence shown here is derived from an EMBL/GenBank/DDBJ whole genome shotgun (WGS) entry which is preliminary data.</text>
</comment>
<dbReference type="InterPro" id="IPR029058">
    <property type="entry name" value="AB_hydrolase_fold"/>
</dbReference>
<keyword evidence="4" id="KW-1185">Reference proteome</keyword>
<sequence length="426" mass="46138">MAQAIDIIPNSALEGFLFNRQQWATGSVLDDPFYSVDESTANAAPGTLLKVEKTTDTSLFTLPPATALSRFVYQSKDLNGSLIPVSAFILWPYSPRSSPDGFQVVAWSHGTSGIYPDCAPSHIKDLFQDFSAPFQLALQGYVVVATDYAGLGVSKTDAGKAIVHQYLACPSHAHDVFYSVEAARSAFPELSASFVVLGHSQGAGSAWACAQRQAIEPVEGYLGAIAAAPVTRFVNQPEPIRTLLSVSVAPGLEPLFPDFKLSDILTPDGIRRLEVAQQMGGNQGSMIRLLRGFNLLKPGWTEHPTVQKFQEITENGGKAVAGPLLIIHGEKDALLAIKSTDEAVAKTADMFPKAQVEYLRVPGAGHTAALTSTQWIWMDWIAKRFAGEAHKEGVKIRDVKVAMPLSSYQPRTNFWLASATEYYHTG</sequence>
<dbReference type="AlphaFoldDB" id="A0A8H4RI07"/>
<evidence type="ECO:0000259" key="2">
    <source>
        <dbReference type="Pfam" id="PF12146"/>
    </source>
</evidence>
<organism evidence="3 4">
    <name type="scientific">Cudoniella acicularis</name>
    <dbReference type="NCBI Taxonomy" id="354080"/>
    <lineage>
        <taxon>Eukaryota</taxon>
        <taxon>Fungi</taxon>
        <taxon>Dikarya</taxon>
        <taxon>Ascomycota</taxon>
        <taxon>Pezizomycotina</taxon>
        <taxon>Leotiomycetes</taxon>
        <taxon>Helotiales</taxon>
        <taxon>Tricladiaceae</taxon>
        <taxon>Cudoniella</taxon>
    </lineage>
</organism>
<dbReference type="GO" id="GO:0016042">
    <property type="term" value="P:lipid catabolic process"/>
    <property type="evidence" value="ECO:0007669"/>
    <property type="project" value="UniProtKB-UniRule"/>
</dbReference>
<dbReference type="SUPFAM" id="SSF53474">
    <property type="entry name" value="alpha/beta-Hydrolases"/>
    <property type="match status" value="1"/>
</dbReference>
<dbReference type="InterPro" id="IPR022742">
    <property type="entry name" value="Hydrolase_4"/>
</dbReference>
<proteinExistence type="inferred from homology"/>
<dbReference type="PIRSF" id="PIRSF029171">
    <property type="entry name" value="Esterase_LipA"/>
    <property type="match status" value="1"/>
</dbReference>
<dbReference type="InterPro" id="IPR005152">
    <property type="entry name" value="Lipase_secreted"/>
</dbReference>
<dbReference type="Proteomes" id="UP000566819">
    <property type="component" value="Unassembled WGS sequence"/>
</dbReference>
<accession>A0A8H4RI07</accession>
<evidence type="ECO:0000313" key="3">
    <source>
        <dbReference type="EMBL" id="KAF4628537.1"/>
    </source>
</evidence>